<evidence type="ECO:0000256" key="6">
    <source>
        <dbReference type="SAM" id="Phobius"/>
    </source>
</evidence>
<evidence type="ECO:0000256" key="3">
    <source>
        <dbReference type="ARBA" id="ARBA00022692"/>
    </source>
</evidence>
<organism evidence="8 9">
    <name type="scientific">Helicobacter suis</name>
    <dbReference type="NCBI Taxonomy" id="104628"/>
    <lineage>
        <taxon>Bacteria</taxon>
        <taxon>Pseudomonadati</taxon>
        <taxon>Campylobacterota</taxon>
        <taxon>Epsilonproteobacteria</taxon>
        <taxon>Campylobacterales</taxon>
        <taxon>Helicobacteraceae</taxon>
        <taxon>Helicobacter</taxon>
    </lineage>
</organism>
<sequence>MGFKQTLQVLHASLRLKAFITDIFMIYTPLLYITTYFILGSAQAFRENQIAIFACVCVYGLISALFLSLSAQTPGLRYVGLELVKKDRSRVGFLQALLRFFLWLLGVALLVGLIFPFISSQKRFLHDILCGTDMIVKIRD</sequence>
<proteinExistence type="predicted"/>
<feature type="transmembrane region" description="Helical" evidence="6">
    <location>
        <begin position="20"/>
        <end position="39"/>
    </location>
</feature>
<keyword evidence="4 6" id="KW-1133">Transmembrane helix</keyword>
<evidence type="ECO:0000256" key="5">
    <source>
        <dbReference type="ARBA" id="ARBA00023136"/>
    </source>
</evidence>
<dbReference type="PANTHER" id="PTHR36115">
    <property type="entry name" value="PROLINE-RICH ANTIGEN HOMOLOG-RELATED"/>
    <property type="match status" value="1"/>
</dbReference>
<evidence type="ECO:0000313" key="8">
    <source>
        <dbReference type="EMBL" id="BCD70946.1"/>
    </source>
</evidence>
<evidence type="ECO:0000259" key="7">
    <source>
        <dbReference type="Pfam" id="PF06271"/>
    </source>
</evidence>
<keyword evidence="5 6" id="KW-0472">Membrane</keyword>
<dbReference type="InterPro" id="IPR010432">
    <property type="entry name" value="RDD"/>
</dbReference>
<evidence type="ECO:0000256" key="2">
    <source>
        <dbReference type="ARBA" id="ARBA00022475"/>
    </source>
</evidence>
<dbReference type="RefSeq" id="WP_006564612.1">
    <property type="nucleotide sequence ID" value="NZ_AP019774.1"/>
</dbReference>
<feature type="transmembrane region" description="Helical" evidence="6">
    <location>
        <begin position="51"/>
        <end position="71"/>
    </location>
</feature>
<reference evidence="8 9" key="1">
    <citation type="submission" date="2019-06" db="EMBL/GenBank/DDBJ databases">
        <title>Complete genome sequence of Helicobacter suis SNTW101c.</title>
        <authorList>
            <person name="Rimbara E."/>
            <person name="Suzuki M."/>
            <person name="Matsui H."/>
            <person name="Nakamura M."/>
            <person name="Mori S."/>
            <person name="Shibayama K."/>
        </authorList>
    </citation>
    <scope>NUCLEOTIDE SEQUENCE [LARGE SCALE GENOMIC DNA]</scope>
    <source>
        <strain evidence="8 9">SNTW101c</strain>
    </source>
</reference>
<protein>
    <submittedName>
        <fullName evidence="8">RDD family protein</fullName>
    </submittedName>
</protein>
<dbReference type="Pfam" id="PF06271">
    <property type="entry name" value="RDD"/>
    <property type="match status" value="1"/>
</dbReference>
<accession>A0A6J4CZM2</accession>
<dbReference type="InterPro" id="IPR051791">
    <property type="entry name" value="Pra-immunoreactive"/>
</dbReference>
<feature type="domain" description="RDD" evidence="7">
    <location>
        <begin position="14"/>
        <end position="131"/>
    </location>
</feature>
<evidence type="ECO:0000256" key="4">
    <source>
        <dbReference type="ARBA" id="ARBA00022989"/>
    </source>
</evidence>
<comment type="subcellular location">
    <subcellularLocation>
        <location evidence="1">Cell membrane</location>
        <topology evidence="1">Multi-pass membrane protein</topology>
    </subcellularLocation>
</comment>
<keyword evidence="3 6" id="KW-0812">Transmembrane</keyword>
<feature type="transmembrane region" description="Helical" evidence="6">
    <location>
        <begin position="91"/>
        <end position="118"/>
    </location>
</feature>
<dbReference type="GO" id="GO:0005886">
    <property type="term" value="C:plasma membrane"/>
    <property type="evidence" value="ECO:0007669"/>
    <property type="project" value="UniProtKB-SubCell"/>
</dbReference>
<dbReference type="OrthoDB" id="5349007at2"/>
<evidence type="ECO:0000313" key="9">
    <source>
        <dbReference type="Proteomes" id="UP000317935"/>
    </source>
</evidence>
<dbReference type="GeneID" id="56928802"/>
<gene>
    <name evidence="8" type="ORF">SNTW_15910</name>
</gene>
<dbReference type="AlphaFoldDB" id="A0A6J4CZM2"/>
<dbReference type="EMBL" id="AP019774">
    <property type="protein sequence ID" value="BCD70946.1"/>
    <property type="molecule type" value="Genomic_DNA"/>
</dbReference>
<name>A0A6J4CZM2_9HELI</name>
<keyword evidence="2" id="KW-1003">Cell membrane</keyword>
<dbReference type="Proteomes" id="UP000317935">
    <property type="component" value="Chromosome"/>
</dbReference>
<evidence type="ECO:0000256" key="1">
    <source>
        <dbReference type="ARBA" id="ARBA00004651"/>
    </source>
</evidence>